<evidence type="ECO:0000313" key="3">
    <source>
        <dbReference type="Proteomes" id="UP000824219"/>
    </source>
</evidence>
<dbReference type="PROSITE" id="PS51457">
    <property type="entry name" value="BEN"/>
    <property type="match status" value="1"/>
</dbReference>
<comment type="caution">
    <text evidence="2">The sequence shown here is derived from an EMBL/GenBank/DDBJ whole genome shotgun (WGS) entry which is preliminary data.</text>
</comment>
<name>A0A9D3SVG2_9TELE</name>
<proteinExistence type="predicted"/>
<dbReference type="EMBL" id="JAHKSW010000001">
    <property type="protein sequence ID" value="KAG7336440.1"/>
    <property type="molecule type" value="Genomic_DNA"/>
</dbReference>
<evidence type="ECO:0000259" key="1">
    <source>
        <dbReference type="PROSITE" id="PS51457"/>
    </source>
</evidence>
<organism evidence="2 3">
    <name type="scientific">Hemibagrus wyckioides</name>
    <dbReference type="NCBI Taxonomy" id="337641"/>
    <lineage>
        <taxon>Eukaryota</taxon>
        <taxon>Metazoa</taxon>
        <taxon>Chordata</taxon>
        <taxon>Craniata</taxon>
        <taxon>Vertebrata</taxon>
        <taxon>Euteleostomi</taxon>
        <taxon>Actinopterygii</taxon>
        <taxon>Neopterygii</taxon>
        <taxon>Teleostei</taxon>
        <taxon>Ostariophysi</taxon>
        <taxon>Siluriformes</taxon>
        <taxon>Bagridae</taxon>
        <taxon>Hemibagrus</taxon>
    </lineage>
</organism>
<dbReference type="AlphaFoldDB" id="A0A9D3SVG2"/>
<dbReference type="SMART" id="SM01025">
    <property type="entry name" value="BEN"/>
    <property type="match status" value="1"/>
</dbReference>
<gene>
    <name evidence="2" type="ORF">KOW79_001133</name>
</gene>
<dbReference type="InterPro" id="IPR018379">
    <property type="entry name" value="BEN_domain"/>
</dbReference>
<dbReference type="Proteomes" id="UP000824219">
    <property type="component" value="Linkage Group LG01"/>
</dbReference>
<reference evidence="2 3" key="1">
    <citation type="submission" date="2021-06" db="EMBL/GenBank/DDBJ databases">
        <title>Chromosome-level genome assembly of the red-tail catfish (Hemibagrus wyckioides).</title>
        <authorList>
            <person name="Shao F."/>
        </authorList>
    </citation>
    <scope>NUCLEOTIDE SEQUENCE [LARGE SCALE GENOMIC DNA]</scope>
    <source>
        <strain evidence="2">EC202008001</strain>
        <tissue evidence="2">Blood</tissue>
    </source>
</reference>
<keyword evidence="3" id="KW-1185">Reference proteome</keyword>
<sequence>MSEFTQELAVIIFGRKVLATSSLTGKKTNKTPLDSIKVNALIDAVIARFQGTTPSQVRALLRQKCNNESYAKKIRKVVWLKGDDEN</sequence>
<protein>
    <recommendedName>
        <fullName evidence="1">BEN domain-containing protein</fullName>
    </recommendedName>
</protein>
<evidence type="ECO:0000313" key="2">
    <source>
        <dbReference type="EMBL" id="KAG7336440.1"/>
    </source>
</evidence>
<dbReference type="Pfam" id="PF10523">
    <property type="entry name" value="BEN"/>
    <property type="match status" value="1"/>
</dbReference>
<dbReference type="OrthoDB" id="8186171at2759"/>
<accession>A0A9D3SVG2</accession>
<dbReference type="Gene3D" id="1.10.10.2590">
    <property type="entry name" value="BEN domain"/>
    <property type="match status" value="1"/>
</dbReference>
<feature type="domain" description="BEN" evidence="1">
    <location>
        <begin position="1"/>
        <end position="72"/>
    </location>
</feature>
<dbReference type="GO" id="GO:0003677">
    <property type="term" value="F:DNA binding"/>
    <property type="evidence" value="ECO:0007669"/>
    <property type="project" value="InterPro"/>
</dbReference>